<sequence>MLMFMVGHEGLLPFLLQALLCVAVTALPANEKRQPDQHAEFQPRKTLKTSTVDPPGFDSQSPLDYQPRVFRAEGTPDFLRNLQKVLNSNELLFPGFNPPAGAVPLFPEDDGSSPIGSAAGDEVGPWFTYGLQDDPIPPAGHAPELKQPQTIFPSNIPGSSNIPLEWDPELPQNQASPRRYPDQPGIADPGTTGPNQFSDSFGLEANFGTTNHLNRWSSNDPNSSLGSLSRTGDGPDLASDAVTRGLGPESEFSLPLNRALPSNPQGGSPNQFAGFIEPLVDPDPVPDLSLTPGVEATASEPTTTPGNLKKPRLMSLERSHPLKPLDLSQFPRLPEVVDKVAQVAEKPDTTFERFVYRLYKISLPSLDHRRKRLEVDNIPDLMVINAALIKYRETYGSAPSALAEGSEGHDNTDDLPSNQFVHFAVKYLAAQGIDFRPSFVVNNKSGVELPVMAGAFDGISSSGLGQPGMHPSLPETTHRESNSKSHKRQRIKPADRRGQDQFDKLVTLEENYRSYLETHVFPIEPYKHSQSIDLIQKIREYAEKQMDLELFDILNPDHDTGCFEQKSVVAACTSLRRRRAVLGLPRLRNLKTYLKYEGEYGHPTFAFTGMTELKDWLPDLQRNRDENVEQFELHRPLFQELISNPPYAGIKLPMNDIPLLSNALQNPVWYNLRQQFPDDPRYTRPPNNKGSSKPKVVKSGPSFRGAEFAIRVPL</sequence>
<feature type="signal peptide" evidence="2">
    <location>
        <begin position="1"/>
        <end position="26"/>
    </location>
</feature>
<feature type="compositionally biased region" description="Low complexity" evidence="1">
    <location>
        <begin position="689"/>
        <end position="700"/>
    </location>
</feature>
<feature type="compositionally biased region" description="Polar residues" evidence="1">
    <location>
        <begin position="48"/>
        <end position="63"/>
    </location>
</feature>
<keyword evidence="2" id="KW-0732">Signal</keyword>
<evidence type="ECO:0000313" key="4">
    <source>
        <dbReference type="Proteomes" id="UP000268535"/>
    </source>
</evidence>
<dbReference type="Proteomes" id="UP000268535">
    <property type="component" value="Unassembled WGS sequence"/>
</dbReference>
<feature type="region of interest" description="Disordered" evidence="1">
    <location>
        <begin position="133"/>
        <end position="310"/>
    </location>
</feature>
<dbReference type="AlphaFoldDB" id="A0A4P9WWF3"/>
<proteinExistence type="predicted"/>
<feature type="compositionally biased region" description="Polar residues" evidence="1">
    <location>
        <begin position="207"/>
        <end position="230"/>
    </location>
</feature>
<name>A0A4P9WWF3_9FUNG</name>
<accession>A0A4P9WWF3</accession>
<evidence type="ECO:0000256" key="1">
    <source>
        <dbReference type="SAM" id="MobiDB-lite"/>
    </source>
</evidence>
<organism evidence="3 4">
    <name type="scientific">Caulochytrium protostelioides</name>
    <dbReference type="NCBI Taxonomy" id="1555241"/>
    <lineage>
        <taxon>Eukaryota</taxon>
        <taxon>Fungi</taxon>
        <taxon>Fungi incertae sedis</taxon>
        <taxon>Chytridiomycota</taxon>
        <taxon>Chytridiomycota incertae sedis</taxon>
        <taxon>Chytridiomycetes</taxon>
        <taxon>Caulochytriales</taxon>
        <taxon>Caulochytriaceae</taxon>
        <taxon>Caulochytrium</taxon>
    </lineage>
</organism>
<feature type="region of interest" description="Disordered" evidence="1">
    <location>
        <begin position="677"/>
        <end position="700"/>
    </location>
</feature>
<evidence type="ECO:0000256" key="2">
    <source>
        <dbReference type="SAM" id="SignalP"/>
    </source>
</evidence>
<feature type="region of interest" description="Disordered" evidence="1">
    <location>
        <begin position="463"/>
        <end position="500"/>
    </location>
</feature>
<reference evidence="4" key="1">
    <citation type="journal article" date="2018" name="Nat. Microbiol.">
        <title>Leveraging single-cell genomics to expand the fungal tree of life.</title>
        <authorList>
            <person name="Ahrendt S.R."/>
            <person name="Quandt C.A."/>
            <person name="Ciobanu D."/>
            <person name="Clum A."/>
            <person name="Salamov A."/>
            <person name="Andreopoulos B."/>
            <person name="Cheng J.F."/>
            <person name="Woyke T."/>
            <person name="Pelin A."/>
            <person name="Henrissat B."/>
            <person name="Reynolds N.K."/>
            <person name="Benny G.L."/>
            <person name="Smith M.E."/>
            <person name="James T.Y."/>
            <person name="Grigoriev I.V."/>
        </authorList>
    </citation>
    <scope>NUCLEOTIDE SEQUENCE [LARGE SCALE GENOMIC DNA]</scope>
    <source>
        <strain evidence="4">ATCC 52028</strain>
    </source>
</reference>
<feature type="compositionally biased region" description="Polar residues" evidence="1">
    <location>
        <begin position="260"/>
        <end position="271"/>
    </location>
</feature>
<feature type="compositionally biased region" description="Polar residues" evidence="1">
    <location>
        <begin position="147"/>
        <end position="162"/>
    </location>
</feature>
<feature type="chain" id="PRO_5020285863" evidence="2">
    <location>
        <begin position="27"/>
        <end position="714"/>
    </location>
</feature>
<feature type="region of interest" description="Disordered" evidence="1">
    <location>
        <begin position="32"/>
        <end position="64"/>
    </location>
</feature>
<gene>
    <name evidence="3" type="ORF">CAUPRSCDRAFT_11448</name>
</gene>
<protein>
    <submittedName>
        <fullName evidence="3">Uncharacterized protein</fullName>
    </submittedName>
</protein>
<evidence type="ECO:0000313" key="3">
    <source>
        <dbReference type="EMBL" id="RKO96855.1"/>
    </source>
</evidence>
<dbReference type="EMBL" id="ML009567">
    <property type="protein sequence ID" value="RKO96855.1"/>
    <property type="molecule type" value="Genomic_DNA"/>
</dbReference>
<feature type="compositionally biased region" description="Basic and acidic residues" evidence="1">
    <location>
        <begin position="32"/>
        <end position="43"/>
    </location>
</feature>